<evidence type="ECO:0000256" key="1">
    <source>
        <dbReference type="SAM" id="SignalP"/>
    </source>
</evidence>
<accession>J0WWH6</accession>
<gene>
    <name evidence="2" type="ORF">AURDEDRAFT_170754</name>
</gene>
<feature type="chain" id="PRO_5012384299" evidence="1">
    <location>
        <begin position="16"/>
        <end position="145"/>
    </location>
</feature>
<organism evidence="2 3">
    <name type="scientific">Auricularia subglabra (strain TFB-10046 / SS5)</name>
    <name type="common">White-rot fungus</name>
    <name type="synonym">Auricularia delicata (strain TFB10046)</name>
    <dbReference type="NCBI Taxonomy" id="717982"/>
    <lineage>
        <taxon>Eukaryota</taxon>
        <taxon>Fungi</taxon>
        <taxon>Dikarya</taxon>
        <taxon>Basidiomycota</taxon>
        <taxon>Agaricomycotina</taxon>
        <taxon>Agaricomycetes</taxon>
        <taxon>Auriculariales</taxon>
        <taxon>Auriculariaceae</taxon>
        <taxon>Auricularia</taxon>
    </lineage>
</organism>
<sequence length="145" mass="15799">MRLLAVLLAIPYVAASFNPPRHPQGTESAVQARQLTRERLMMRAEKLTMASLFGREDCSLPEPSTLACTCGPEYTLCGNGDLLGATVGSKLLTSQQIHCVATFRATWPIAGRVITRVPGTLWPLAAAVRARLSPLVTFRALMYRS</sequence>
<reference evidence="3" key="1">
    <citation type="journal article" date="2012" name="Science">
        <title>The Paleozoic origin of enzymatic lignin decomposition reconstructed from 31 fungal genomes.</title>
        <authorList>
            <person name="Floudas D."/>
            <person name="Binder M."/>
            <person name="Riley R."/>
            <person name="Barry K."/>
            <person name="Blanchette R.A."/>
            <person name="Henrissat B."/>
            <person name="Martinez A.T."/>
            <person name="Otillar R."/>
            <person name="Spatafora J.W."/>
            <person name="Yadav J.S."/>
            <person name="Aerts A."/>
            <person name="Benoit I."/>
            <person name="Boyd A."/>
            <person name="Carlson A."/>
            <person name="Copeland A."/>
            <person name="Coutinho P.M."/>
            <person name="de Vries R.P."/>
            <person name="Ferreira P."/>
            <person name="Findley K."/>
            <person name="Foster B."/>
            <person name="Gaskell J."/>
            <person name="Glotzer D."/>
            <person name="Gorecki P."/>
            <person name="Heitman J."/>
            <person name="Hesse C."/>
            <person name="Hori C."/>
            <person name="Igarashi K."/>
            <person name="Jurgens J.A."/>
            <person name="Kallen N."/>
            <person name="Kersten P."/>
            <person name="Kohler A."/>
            <person name="Kuees U."/>
            <person name="Kumar T.K.A."/>
            <person name="Kuo A."/>
            <person name="LaButti K."/>
            <person name="Larrondo L.F."/>
            <person name="Lindquist E."/>
            <person name="Ling A."/>
            <person name="Lombard V."/>
            <person name="Lucas S."/>
            <person name="Lundell T."/>
            <person name="Martin R."/>
            <person name="McLaughlin D.J."/>
            <person name="Morgenstern I."/>
            <person name="Morin E."/>
            <person name="Murat C."/>
            <person name="Nagy L.G."/>
            <person name="Nolan M."/>
            <person name="Ohm R.A."/>
            <person name="Patyshakuliyeva A."/>
            <person name="Rokas A."/>
            <person name="Ruiz-Duenas F.J."/>
            <person name="Sabat G."/>
            <person name="Salamov A."/>
            <person name="Samejima M."/>
            <person name="Schmutz J."/>
            <person name="Slot J.C."/>
            <person name="St John F."/>
            <person name="Stenlid J."/>
            <person name="Sun H."/>
            <person name="Sun S."/>
            <person name="Syed K."/>
            <person name="Tsang A."/>
            <person name="Wiebenga A."/>
            <person name="Young D."/>
            <person name="Pisabarro A."/>
            <person name="Eastwood D.C."/>
            <person name="Martin F."/>
            <person name="Cullen D."/>
            <person name="Grigoriev I.V."/>
            <person name="Hibbett D.S."/>
        </authorList>
    </citation>
    <scope>NUCLEOTIDE SEQUENCE [LARGE SCALE GENOMIC DNA]</scope>
    <source>
        <strain evidence="3">TFB10046</strain>
    </source>
</reference>
<keyword evidence="3" id="KW-1185">Reference proteome</keyword>
<keyword evidence="1" id="KW-0732">Signal</keyword>
<protein>
    <submittedName>
        <fullName evidence="2">Uncharacterized protein</fullName>
    </submittedName>
</protein>
<dbReference type="AlphaFoldDB" id="J0WWH6"/>
<evidence type="ECO:0000313" key="2">
    <source>
        <dbReference type="EMBL" id="EJD40174.1"/>
    </source>
</evidence>
<dbReference type="Proteomes" id="UP000006514">
    <property type="component" value="Unassembled WGS sequence"/>
</dbReference>
<dbReference type="InParanoid" id="J0WWH6"/>
<proteinExistence type="predicted"/>
<dbReference type="EMBL" id="JH687805">
    <property type="protein sequence ID" value="EJD40174.1"/>
    <property type="molecule type" value="Genomic_DNA"/>
</dbReference>
<feature type="signal peptide" evidence="1">
    <location>
        <begin position="1"/>
        <end position="15"/>
    </location>
</feature>
<name>J0WWH6_AURST</name>
<dbReference type="KEGG" id="adl:AURDEDRAFT_170754"/>
<evidence type="ECO:0000313" key="3">
    <source>
        <dbReference type="Proteomes" id="UP000006514"/>
    </source>
</evidence>